<accession>A0A0D1VU48</accession>
<evidence type="ECO:0000313" key="1">
    <source>
        <dbReference type="EMBL" id="KON95897.1"/>
    </source>
</evidence>
<evidence type="ECO:0000313" key="4">
    <source>
        <dbReference type="Proteomes" id="UP000182836"/>
    </source>
</evidence>
<dbReference type="RefSeq" id="WP_043069127.1">
    <property type="nucleotide sequence ID" value="NZ_BJOA01000301.1"/>
</dbReference>
<proteinExistence type="predicted"/>
<reference evidence="1 3" key="1">
    <citation type="submission" date="2015-07" db="EMBL/GenBank/DDBJ databases">
        <title>Fjat-14205 dsm 2895.</title>
        <authorList>
            <person name="Liu B."/>
            <person name="Wang J."/>
            <person name="Zhu Y."/>
            <person name="Liu G."/>
            <person name="Chen Q."/>
            <person name="Chen Z."/>
            <person name="Lan J."/>
            <person name="Che J."/>
            <person name="Ge C."/>
            <person name="Shi H."/>
            <person name="Pan Z."/>
            <person name="Liu X."/>
        </authorList>
    </citation>
    <scope>NUCLEOTIDE SEQUENCE [LARGE SCALE GENOMIC DNA]</scope>
    <source>
        <strain evidence="1 3">DSM 2895</strain>
    </source>
</reference>
<dbReference type="Proteomes" id="UP000037269">
    <property type="component" value="Unassembled WGS sequence"/>
</dbReference>
<evidence type="ECO:0000313" key="3">
    <source>
        <dbReference type="Proteomes" id="UP000037269"/>
    </source>
</evidence>
<reference evidence="2 4" key="2">
    <citation type="submission" date="2016-10" db="EMBL/GenBank/DDBJ databases">
        <authorList>
            <person name="de Groot N.N."/>
        </authorList>
    </citation>
    <scope>NUCLEOTIDE SEQUENCE [LARGE SCALE GENOMIC DNA]</scope>
    <source>
        <strain evidence="2 4">DSM 2895</strain>
    </source>
</reference>
<dbReference type="EMBL" id="LGUG01000004">
    <property type="protein sequence ID" value="KON95897.1"/>
    <property type="molecule type" value="Genomic_DNA"/>
</dbReference>
<dbReference type="PATRIC" id="fig|47500.8.peg.5277"/>
<gene>
    <name evidence="1" type="ORF">AF333_10790</name>
    <name evidence="2" type="ORF">SAMN04487909_103341</name>
</gene>
<evidence type="ECO:0000313" key="2">
    <source>
        <dbReference type="EMBL" id="SDI40051.1"/>
    </source>
</evidence>
<name>A0A0D1VU48_ANEMI</name>
<organism evidence="1 3">
    <name type="scientific">Aneurinibacillus migulanus</name>
    <name type="common">Bacillus migulanus</name>
    <dbReference type="NCBI Taxonomy" id="47500"/>
    <lineage>
        <taxon>Bacteria</taxon>
        <taxon>Bacillati</taxon>
        <taxon>Bacillota</taxon>
        <taxon>Bacilli</taxon>
        <taxon>Bacillales</taxon>
        <taxon>Paenibacillaceae</taxon>
        <taxon>Aneurinibacillus group</taxon>
        <taxon>Aneurinibacillus</taxon>
    </lineage>
</organism>
<sequence length="62" mass="7107">MLSFLDLKGQKVKDVNFIDKGMVDESIELIFENDDRIQIILNKVEPDAIRLIDGRTISKSND</sequence>
<dbReference type="AlphaFoldDB" id="A0A0D1VU48"/>
<dbReference type="GeneID" id="42305680"/>
<dbReference type="EMBL" id="FNED01000003">
    <property type="protein sequence ID" value="SDI40051.1"/>
    <property type="molecule type" value="Genomic_DNA"/>
</dbReference>
<protein>
    <submittedName>
        <fullName evidence="1">Uncharacterized protein</fullName>
    </submittedName>
</protein>
<keyword evidence="3" id="KW-1185">Reference proteome</keyword>
<dbReference type="Proteomes" id="UP000182836">
    <property type="component" value="Unassembled WGS sequence"/>
</dbReference>